<feature type="region of interest" description="Disordered" evidence="1">
    <location>
        <begin position="1"/>
        <end position="115"/>
    </location>
</feature>
<feature type="compositionally biased region" description="Basic residues" evidence="1">
    <location>
        <begin position="79"/>
        <end position="93"/>
    </location>
</feature>
<gene>
    <name evidence="2" type="primary">ORF94745</name>
</gene>
<dbReference type="AlphaFoldDB" id="A0A0B7A5L7"/>
<feature type="compositionally biased region" description="Polar residues" evidence="1">
    <location>
        <begin position="54"/>
        <end position="64"/>
    </location>
</feature>
<feature type="compositionally biased region" description="Low complexity" evidence="1">
    <location>
        <begin position="65"/>
        <end position="78"/>
    </location>
</feature>
<evidence type="ECO:0000313" key="2">
    <source>
        <dbReference type="EMBL" id="CEK75275.1"/>
    </source>
</evidence>
<reference evidence="2" key="1">
    <citation type="submission" date="2014-12" db="EMBL/GenBank/DDBJ databases">
        <title>Insight into the proteome of Arion vulgaris.</title>
        <authorList>
            <person name="Aradska J."/>
            <person name="Bulat T."/>
            <person name="Smidak R."/>
            <person name="Sarate P."/>
            <person name="Gangsoo J."/>
            <person name="Sialana F."/>
            <person name="Bilban M."/>
            <person name="Lubec G."/>
        </authorList>
    </citation>
    <scope>NUCLEOTIDE SEQUENCE</scope>
    <source>
        <tissue evidence="2">Skin</tissue>
    </source>
</reference>
<proteinExistence type="predicted"/>
<feature type="non-terminal residue" evidence="2">
    <location>
        <position position="1"/>
    </location>
</feature>
<dbReference type="EMBL" id="HACG01028410">
    <property type="protein sequence ID" value="CEK75275.1"/>
    <property type="molecule type" value="Transcribed_RNA"/>
</dbReference>
<organism evidence="2">
    <name type="scientific">Arion vulgaris</name>
    <dbReference type="NCBI Taxonomy" id="1028688"/>
    <lineage>
        <taxon>Eukaryota</taxon>
        <taxon>Metazoa</taxon>
        <taxon>Spiralia</taxon>
        <taxon>Lophotrochozoa</taxon>
        <taxon>Mollusca</taxon>
        <taxon>Gastropoda</taxon>
        <taxon>Heterobranchia</taxon>
        <taxon>Euthyneura</taxon>
        <taxon>Panpulmonata</taxon>
        <taxon>Eupulmonata</taxon>
        <taxon>Stylommatophora</taxon>
        <taxon>Helicina</taxon>
        <taxon>Arionoidea</taxon>
        <taxon>Arionidae</taxon>
        <taxon>Arion</taxon>
    </lineage>
</organism>
<feature type="compositionally biased region" description="Basic and acidic residues" evidence="1">
    <location>
        <begin position="97"/>
        <end position="113"/>
    </location>
</feature>
<evidence type="ECO:0000256" key="1">
    <source>
        <dbReference type="SAM" id="MobiDB-lite"/>
    </source>
</evidence>
<feature type="compositionally biased region" description="Low complexity" evidence="1">
    <location>
        <begin position="11"/>
        <end position="32"/>
    </location>
</feature>
<accession>A0A0B7A5L7</accession>
<protein>
    <submittedName>
        <fullName evidence="2">Uncharacterized protein</fullName>
    </submittedName>
</protein>
<sequence>FKPDNPKRPCRNSNSVSNSKSRSSNSRLPSSSAGQEEDGSTQATSRVLVRRKASQSSKAHNMTVESNNASSNSESGSAHSRKHIKKKSTKKLIKGSTVDKVEPSSSTERHEQPSVEDVSLNWCTKEQTLRRVKFLSEEYGLDMNEAATLLMKHDGSFLSVIKYFES</sequence>
<name>A0A0B7A5L7_9EUPU</name>